<dbReference type="CDD" id="cd03385">
    <property type="entry name" value="PAP2_BcrC_like"/>
    <property type="match status" value="1"/>
</dbReference>
<dbReference type="Gene3D" id="1.20.144.10">
    <property type="entry name" value="Phosphatidic acid phosphatase type 2/haloperoxidase"/>
    <property type="match status" value="1"/>
</dbReference>
<dbReference type="SUPFAM" id="SSF48317">
    <property type="entry name" value="Acid phosphatase/Vanadium-dependent haloperoxidase"/>
    <property type="match status" value="1"/>
</dbReference>
<feature type="transmembrane region" description="Helical" evidence="1">
    <location>
        <begin position="51"/>
        <end position="69"/>
    </location>
</feature>
<dbReference type="GO" id="GO:0050380">
    <property type="term" value="F:undecaprenyl-diphosphatase activity"/>
    <property type="evidence" value="ECO:0007669"/>
    <property type="project" value="UniProtKB-EC"/>
</dbReference>
<evidence type="ECO:0000256" key="1">
    <source>
        <dbReference type="SAM" id="Phobius"/>
    </source>
</evidence>
<dbReference type="Proteomes" id="UP000789423">
    <property type="component" value="Unassembled WGS sequence"/>
</dbReference>
<dbReference type="InterPro" id="IPR033879">
    <property type="entry name" value="UPP_Pase"/>
</dbReference>
<evidence type="ECO:0000313" key="4">
    <source>
        <dbReference type="Proteomes" id="UP000789423"/>
    </source>
</evidence>
<gene>
    <name evidence="3" type="primary">bcrC_1</name>
    <name evidence="3" type="ORF">BACCIP111899_02708</name>
</gene>
<keyword evidence="1" id="KW-0812">Transmembrane</keyword>
<name>A0ABN8A1W1_9BACI</name>
<protein>
    <submittedName>
        <fullName evidence="3">Undecaprenyl-diphosphatase BcrC</fullName>
        <ecNumber evidence="3">3.6.1.27</ecNumber>
    </submittedName>
</protein>
<dbReference type="PANTHER" id="PTHR14969:SF58">
    <property type="entry name" value="UNDECAPRENYL-DIPHOSPHATASE BCRC"/>
    <property type="match status" value="1"/>
</dbReference>
<evidence type="ECO:0000313" key="3">
    <source>
        <dbReference type="EMBL" id="CAG9613493.1"/>
    </source>
</evidence>
<accession>A0ABN8A1W1</accession>
<feature type="domain" description="Phosphatidic acid phosphatase type 2/haloperoxidase" evidence="2">
    <location>
        <begin position="52"/>
        <end position="161"/>
    </location>
</feature>
<keyword evidence="4" id="KW-1185">Reference proteome</keyword>
<dbReference type="InterPro" id="IPR000326">
    <property type="entry name" value="PAP2/HPO"/>
</dbReference>
<dbReference type="InterPro" id="IPR036938">
    <property type="entry name" value="PAP2/HPO_sf"/>
</dbReference>
<feature type="transmembrane region" description="Helical" evidence="1">
    <location>
        <begin position="146"/>
        <end position="167"/>
    </location>
</feature>
<organism evidence="3 4">
    <name type="scientific">Bacillus rhizoplanae</name>
    <dbReference type="NCBI Taxonomy" id="2880966"/>
    <lineage>
        <taxon>Bacteria</taxon>
        <taxon>Bacillati</taxon>
        <taxon>Bacillota</taxon>
        <taxon>Bacilli</taxon>
        <taxon>Bacillales</taxon>
        <taxon>Bacillaceae</taxon>
        <taxon>Bacillus</taxon>
    </lineage>
</organism>
<keyword evidence="1" id="KW-1133">Transmembrane helix</keyword>
<keyword evidence="1" id="KW-0472">Membrane</keyword>
<sequence>MDYKIFRAINRLVGRYPSVDAIMIMISQKTRYMYALLLILMWFRNRFYKKITIQATISACITLLINLFIKRSYFRARPFLNHNAHILPPVPPRMNSSFPSKHTMLSFAVATSILFYKRLLGCFMWLLAILTGFSRIWSGQHYPSDIIGSALIGSLTSIVVNVILWLWNSFVLCIMHSYNRLCTFVRLR</sequence>
<dbReference type="EC" id="3.6.1.27" evidence="3"/>
<keyword evidence="3" id="KW-0378">Hydrolase</keyword>
<dbReference type="PANTHER" id="PTHR14969">
    <property type="entry name" value="SPHINGOSINE-1-PHOSPHATE PHOSPHOHYDROLASE"/>
    <property type="match status" value="1"/>
</dbReference>
<dbReference type="RefSeq" id="WP_230575564.1">
    <property type="nucleotide sequence ID" value="NZ_CAKJTI010000013.1"/>
</dbReference>
<feature type="transmembrane region" description="Helical" evidence="1">
    <location>
        <begin position="103"/>
        <end position="126"/>
    </location>
</feature>
<dbReference type="SMART" id="SM00014">
    <property type="entry name" value="acidPPc"/>
    <property type="match status" value="1"/>
</dbReference>
<feature type="transmembrane region" description="Helical" evidence="1">
    <location>
        <begin position="21"/>
        <end position="45"/>
    </location>
</feature>
<evidence type="ECO:0000259" key="2">
    <source>
        <dbReference type="SMART" id="SM00014"/>
    </source>
</evidence>
<dbReference type="Pfam" id="PF01569">
    <property type="entry name" value="PAP2"/>
    <property type="match status" value="1"/>
</dbReference>
<reference evidence="3 4" key="1">
    <citation type="submission" date="2021-10" db="EMBL/GenBank/DDBJ databases">
        <authorList>
            <person name="Criscuolo A."/>
        </authorList>
    </citation>
    <scope>NUCLEOTIDE SEQUENCE [LARGE SCALE GENOMIC DNA]</scope>
    <source>
        <strain evidence="4">CIP 111899</strain>
    </source>
</reference>
<dbReference type="EMBL" id="CAKJTI010000013">
    <property type="protein sequence ID" value="CAG9613493.1"/>
    <property type="molecule type" value="Genomic_DNA"/>
</dbReference>
<comment type="caution">
    <text evidence="3">The sequence shown here is derived from an EMBL/GenBank/DDBJ whole genome shotgun (WGS) entry which is preliminary data.</text>
</comment>
<proteinExistence type="predicted"/>